<evidence type="ECO:0000256" key="1">
    <source>
        <dbReference type="ARBA" id="ARBA00009437"/>
    </source>
</evidence>
<name>A0A840YMF8_9PROT</name>
<dbReference type="Gene3D" id="1.10.10.10">
    <property type="entry name" value="Winged helix-like DNA-binding domain superfamily/Winged helix DNA-binding domain"/>
    <property type="match status" value="1"/>
</dbReference>
<dbReference type="SUPFAM" id="SSF46785">
    <property type="entry name" value="Winged helix' DNA-binding domain"/>
    <property type="match status" value="1"/>
</dbReference>
<evidence type="ECO:0000256" key="2">
    <source>
        <dbReference type="ARBA" id="ARBA00023015"/>
    </source>
</evidence>
<evidence type="ECO:0000259" key="5">
    <source>
        <dbReference type="PROSITE" id="PS50931"/>
    </source>
</evidence>
<keyword evidence="7" id="KW-1185">Reference proteome</keyword>
<proteinExistence type="inferred from homology"/>
<dbReference type="InterPro" id="IPR036390">
    <property type="entry name" value="WH_DNA-bd_sf"/>
</dbReference>
<evidence type="ECO:0000256" key="4">
    <source>
        <dbReference type="ARBA" id="ARBA00023163"/>
    </source>
</evidence>
<keyword evidence="4" id="KW-0804">Transcription</keyword>
<reference evidence="6 7" key="1">
    <citation type="submission" date="2020-08" db="EMBL/GenBank/DDBJ databases">
        <title>Genomic Encyclopedia of Type Strains, Phase IV (KMG-IV): sequencing the most valuable type-strain genomes for metagenomic binning, comparative biology and taxonomic classification.</title>
        <authorList>
            <person name="Goeker M."/>
        </authorList>
    </citation>
    <scope>NUCLEOTIDE SEQUENCE [LARGE SCALE GENOMIC DNA]</scope>
    <source>
        <strain evidence="6 7">DSM 25622</strain>
    </source>
</reference>
<evidence type="ECO:0000256" key="3">
    <source>
        <dbReference type="ARBA" id="ARBA00023125"/>
    </source>
</evidence>
<evidence type="ECO:0000313" key="7">
    <source>
        <dbReference type="Proteomes" id="UP000580654"/>
    </source>
</evidence>
<accession>A0A840YMF8</accession>
<dbReference type="InterPro" id="IPR005119">
    <property type="entry name" value="LysR_subst-bd"/>
</dbReference>
<dbReference type="PANTHER" id="PTHR30579">
    <property type="entry name" value="TRANSCRIPTIONAL REGULATOR"/>
    <property type="match status" value="1"/>
</dbReference>
<keyword evidence="3 6" id="KW-0238">DNA-binding</keyword>
<dbReference type="GO" id="GO:0003700">
    <property type="term" value="F:DNA-binding transcription factor activity"/>
    <property type="evidence" value="ECO:0007669"/>
    <property type="project" value="InterPro"/>
</dbReference>
<dbReference type="InterPro" id="IPR000847">
    <property type="entry name" value="LysR_HTH_N"/>
</dbReference>
<dbReference type="Gene3D" id="3.40.190.290">
    <property type="match status" value="1"/>
</dbReference>
<dbReference type="Pfam" id="PF00126">
    <property type="entry name" value="HTH_1"/>
    <property type="match status" value="1"/>
</dbReference>
<dbReference type="AlphaFoldDB" id="A0A840YMF8"/>
<keyword evidence="2" id="KW-0805">Transcription regulation</keyword>
<feature type="domain" description="HTH lysR-type" evidence="5">
    <location>
        <begin position="4"/>
        <end position="61"/>
    </location>
</feature>
<dbReference type="SUPFAM" id="SSF53850">
    <property type="entry name" value="Periplasmic binding protein-like II"/>
    <property type="match status" value="1"/>
</dbReference>
<gene>
    <name evidence="6" type="ORF">FHS87_003881</name>
</gene>
<evidence type="ECO:0000313" key="6">
    <source>
        <dbReference type="EMBL" id="MBB5695814.1"/>
    </source>
</evidence>
<dbReference type="InterPro" id="IPR036388">
    <property type="entry name" value="WH-like_DNA-bd_sf"/>
</dbReference>
<dbReference type="EMBL" id="JACIJD010000023">
    <property type="protein sequence ID" value="MBB5695814.1"/>
    <property type="molecule type" value="Genomic_DNA"/>
</dbReference>
<sequence>MTELVWDDARVFLAVARAGTLTGAALQLDAGVATVSRRIERLEAALGLPLFARHESGYRLTDEGEAMLPRAEALEDAMRAFRSVAEGEAQVAGLVRLATAENLANPLIIPALAPLLARHPALQIEVLTNVATVNLHRRDADLAIRMVRPERGRVALRRIGTVGFGLYGAPAYMAGRSAAPDDGAFDGDRFIGWTEQHGHLPAAQWLERTLHGRRPALATSTLSAQLSAARAGLGLAILPHFLAAEAGLERVRVELGLDQPIWLAVHADLVASARVRVVADHLTAAVQSRQNVLAQGQP</sequence>
<dbReference type="GO" id="GO:0003677">
    <property type="term" value="F:DNA binding"/>
    <property type="evidence" value="ECO:0007669"/>
    <property type="project" value="UniProtKB-KW"/>
</dbReference>
<protein>
    <submittedName>
        <fullName evidence="6">DNA-binding transcriptional LysR family regulator</fullName>
    </submittedName>
</protein>
<comment type="caution">
    <text evidence="6">The sequence shown here is derived from an EMBL/GenBank/DDBJ whole genome shotgun (WGS) entry which is preliminary data.</text>
</comment>
<dbReference type="Pfam" id="PF03466">
    <property type="entry name" value="LysR_substrate"/>
    <property type="match status" value="1"/>
</dbReference>
<dbReference type="Proteomes" id="UP000580654">
    <property type="component" value="Unassembled WGS sequence"/>
</dbReference>
<dbReference type="RefSeq" id="WP_184521003.1">
    <property type="nucleotide sequence ID" value="NZ_JACIJD010000023.1"/>
</dbReference>
<dbReference type="PROSITE" id="PS50931">
    <property type="entry name" value="HTH_LYSR"/>
    <property type="match status" value="1"/>
</dbReference>
<organism evidence="6 7">
    <name type="scientific">Muricoccus pecuniae</name>
    <dbReference type="NCBI Taxonomy" id="693023"/>
    <lineage>
        <taxon>Bacteria</taxon>
        <taxon>Pseudomonadati</taxon>
        <taxon>Pseudomonadota</taxon>
        <taxon>Alphaproteobacteria</taxon>
        <taxon>Acetobacterales</taxon>
        <taxon>Roseomonadaceae</taxon>
        <taxon>Muricoccus</taxon>
    </lineage>
</organism>
<dbReference type="InterPro" id="IPR050176">
    <property type="entry name" value="LTTR"/>
</dbReference>
<dbReference type="PANTHER" id="PTHR30579:SF3">
    <property type="entry name" value="TRANSCRIPTIONAL REGULATORY PROTEIN"/>
    <property type="match status" value="1"/>
</dbReference>
<comment type="similarity">
    <text evidence="1">Belongs to the LysR transcriptional regulatory family.</text>
</comment>